<dbReference type="Gene3D" id="3.60.40.10">
    <property type="entry name" value="PPM-type phosphatase domain"/>
    <property type="match status" value="1"/>
</dbReference>
<organism evidence="2 3">
    <name type="scientific">Lactuca sativa</name>
    <name type="common">Garden lettuce</name>
    <dbReference type="NCBI Taxonomy" id="4236"/>
    <lineage>
        <taxon>Eukaryota</taxon>
        <taxon>Viridiplantae</taxon>
        <taxon>Streptophyta</taxon>
        <taxon>Embryophyta</taxon>
        <taxon>Tracheophyta</taxon>
        <taxon>Spermatophyta</taxon>
        <taxon>Magnoliopsida</taxon>
        <taxon>eudicotyledons</taxon>
        <taxon>Gunneridae</taxon>
        <taxon>Pentapetalae</taxon>
        <taxon>asterids</taxon>
        <taxon>campanulids</taxon>
        <taxon>Asterales</taxon>
        <taxon>Asteraceae</taxon>
        <taxon>Cichorioideae</taxon>
        <taxon>Cichorieae</taxon>
        <taxon>Lactucinae</taxon>
        <taxon>Lactuca</taxon>
    </lineage>
</organism>
<feature type="domain" description="PPM-type phosphatase" evidence="1">
    <location>
        <begin position="67"/>
        <end position="121"/>
    </location>
</feature>
<gene>
    <name evidence="2" type="ORF">LSAT_V11C800450810</name>
</gene>
<dbReference type="EMBL" id="NBSK02000008">
    <property type="protein sequence ID" value="KAJ0189504.1"/>
    <property type="molecule type" value="Genomic_DNA"/>
</dbReference>
<comment type="caution">
    <text evidence="2">The sequence shown here is derived from an EMBL/GenBank/DDBJ whole genome shotgun (WGS) entry which is preliminary data.</text>
</comment>
<evidence type="ECO:0000313" key="2">
    <source>
        <dbReference type="EMBL" id="KAJ0189504.1"/>
    </source>
</evidence>
<dbReference type="InterPro" id="IPR036457">
    <property type="entry name" value="PPM-type-like_dom_sf"/>
</dbReference>
<dbReference type="InterPro" id="IPR001932">
    <property type="entry name" value="PPM-type_phosphatase-like_dom"/>
</dbReference>
<name>A0A9R1WWU5_LACSA</name>
<dbReference type="SUPFAM" id="SSF81606">
    <property type="entry name" value="PP2C-like"/>
    <property type="match status" value="1"/>
</dbReference>
<dbReference type="PROSITE" id="PS51257">
    <property type="entry name" value="PROKAR_LIPOPROTEIN"/>
    <property type="match status" value="1"/>
</dbReference>
<accession>A0A9R1WWU5</accession>
<reference evidence="2 3" key="1">
    <citation type="journal article" date="2017" name="Nat. Commun.">
        <title>Genome assembly with in vitro proximity ligation data and whole-genome triplication in lettuce.</title>
        <authorList>
            <person name="Reyes-Chin-Wo S."/>
            <person name="Wang Z."/>
            <person name="Yang X."/>
            <person name="Kozik A."/>
            <person name="Arikit S."/>
            <person name="Song C."/>
            <person name="Xia L."/>
            <person name="Froenicke L."/>
            <person name="Lavelle D.O."/>
            <person name="Truco M.J."/>
            <person name="Xia R."/>
            <person name="Zhu S."/>
            <person name="Xu C."/>
            <person name="Xu H."/>
            <person name="Xu X."/>
            <person name="Cox K."/>
            <person name="Korf I."/>
            <person name="Meyers B.C."/>
            <person name="Michelmore R.W."/>
        </authorList>
    </citation>
    <scope>NUCLEOTIDE SEQUENCE [LARGE SCALE GENOMIC DNA]</scope>
    <source>
        <strain evidence="3">cv. Salinas</strain>
        <tissue evidence="2">Seedlings</tissue>
    </source>
</reference>
<dbReference type="AlphaFoldDB" id="A0A9R1WWU5"/>
<evidence type="ECO:0000313" key="3">
    <source>
        <dbReference type="Proteomes" id="UP000235145"/>
    </source>
</evidence>
<evidence type="ECO:0000259" key="1">
    <source>
        <dbReference type="Pfam" id="PF00481"/>
    </source>
</evidence>
<dbReference type="Proteomes" id="UP000235145">
    <property type="component" value="Unassembled WGS sequence"/>
</dbReference>
<proteinExistence type="predicted"/>
<dbReference type="Pfam" id="PF00481">
    <property type="entry name" value="PP2C"/>
    <property type="match status" value="1"/>
</dbReference>
<keyword evidence="3" id="KW-1185">Reference proteome</keyword>
<protein>
    <recommendedName>
        <fullName evidence="1">PPM-type phosphatase domain-containing protein</fullName>
    </recommendedName>
</protein>
<sequence>MALNGKMRAWPPEKREFALRIVTNQGGSASGCLLLFDVDAYNIVSDIRKVVKLRLFVNQLACVELNRGTWMVHGVVVVSWSIGDVHLKDWLLSEPERTILPLTDELEYPILVSDGVWDDVQSWRIGEQGSQRNYDQVNTSMLNKKQNDNAYSSRDPLQRLSLHLSNCSPQYQLKIQKITLIFKYNYIRFPENDICNANPEVSLAFTIYIQR</sequence>